<dbReference type="AlphaFoldDB" id="S8F8I3"/>
<proteinExistence type="predicted"/>
<protein>
    <submittedName>
        <fullName evidence="1">Uncharacterized protein</fullName>
    </submittedName>
</protein>
<accession>S8F8I3</accession>
<gene>
    <name evidence="1" type="ORF">FOMPIDRAFT_1054524</name>
</gene>
<dbReference type="EMBL" id="KE504216">
    <property type="protein sequence ID" value="EPS95064.1"/>
    <property type="molecule type" value="Genomic_DNA"/>
</dbReference>
<dbReference type="InParanoid" id="S8F8I3"/>
<keyword evidence="2" id="KW-1185">Reference proteome</keyword>
<evidence type="ECO:0000313" key="2">
    <source>
        <dbReference type="Proteomes" id="UP000015241"/>
    </source>
</evidence>
<name>S8F8I3_FOMSC</name>
<dbReference type="HOGENOM" id="CLU_1288933_0_0_1"/>
<dbReference type="Proteomes" id="UP000015241">
    <property type="component" value="Unassembled WGS sequence"/>
</dbReference>
<sequence length="214" mass="24241">MALLTSPTTGVTLSSICQGDWTFKPQVIRRLHRMVASYDRPLGRYNIANPPFTATDWIHLGGSTDTQYLAKNGMPVRFWIVGEVYPDGAVLVDDYGQTPHEVQMRVRPVRVGEFDLWKAFLNRMGGYSPLFEYNTYGPSIVAKRTTTTTTNGVPTITPFTQCYNAITTFHPHTTMIHWPCHNVRETDLVMMELLYTAAREYCSNEPSAPFGYFA</sequence>
<evidence type="ECO:0000313" key="1">
    <source>
        <dbReference type="EMBL" id="EPS95064.1"/>
    </source>
</evidence>
<reference evidence="1 2" key="1">
    <citation type="journal article" date="2012" name="Science">
        <title>The Paleozoic origin of enzymatic lignin decomposition reconstructed from 31 fungal genomes.</title>
        <authorList>
            <person name="Floudas D."/>
            <person name="Binder M."/>
            <person name="Riley R."/>
            <person name="Barry K."/>
            <person name="Blanchette R.A."/>
            <person name="Henrissat B."/>
            <person name="Martinez A.T."/>
            <person name="Otillar R."/>
            <person name="Spatafora J.W."/>
            <person name="Yadav J.S."/>
            <person name="Aerts A."/>
            <person name="Benoit I."/>
            <person name="Boyd A."/>
            <person name="Carlson A."/>
            <person name="Copeland A."/>
            <person name="Coutinho P.M."/>
            <person name="de Vries R.P."/>
            <person name="Ferreira P."/>
            <person name="Findley K."/>
            <person name="Foster B."/>
            <person name="Gaskell J."/>
            <person name="Glotzer D."/>
            <person name="Gorecki P."/>
            <person name="Heitman J."/>
            <person name="Hesse C."/>
            <person name="Hori C."/>
            <person name="Igarashi K."/>
            <person name="Jurgens J.A."/>
            <person name="Kallen N."/>
            <person name="Kersten P."/>
            <person name="Kohler A."/>
            <person name="Kuees U."/>
            <person name="Kumar T.K.A."/>
            <person name="Kuo A."/>
            <person name="LaButti K."/>
            <person name="Larrondo L.F."/>
            <person name="Lindquist E."/>
            <person name="Ling A."/>
            <person name="Lombard V."/>
            <person name="Lucas S."/>
            <person name="Lundell T."/>
            <person name="Martin R."/>
            <person name="McLaughlin D.J."/>
            <person name="Morgenstern I."/>
            <person name="Morin E."/>
            <person name="Murat C."/>
            <person name="Nagy L.G."/>
            <person name="Nolan M."/>
            <person name="Ohm R.A."/>
            <person name="Patyshakuliyeva A."/>
            <person name="Rokas A."/>
            <person name="Ruiz-Duenas F.J."/>
            <person name="Sabat G."/>
            <person name="Salamov A."/>
            <person name="Samejima M."/>
            <person name="Schmutz J."/>
            <person name="Slot J.C."/>
            <person name="St John F."/>
            <person name="Stenlid J."/>
            <person name="Sun H."/>
            <person name="Sun S."/>
            <person name="Syed K."/>
            <person name="Tsang A."/>
            <person name="Wiebenga A."/>
            <person name="Young D."/>
            <person name="Pisabarro A."/>
            <person name="Eastwood D.C."/>
            <person name="Martin F."/>
            <person name="Cullen D."/>
            <person name="Grigoriev I.V."/>
            <person name="Hibbett D.S."/>
        </authorList>
    </citation>
    <scope>NUCLEOTIDE SEQUENCE</scope>
    <source>
        <strain evidence="2">FP-58527</strain>
    </source>
</reference>
<organism evidence="1 2">
    <name type="scientific">Fomitopsis schrenkii</name>
    <name type="common">Brown rot fungus</name>
    <dbReference type="NCBI Taxonomy" id="2126942"/>
    <lineage>
        <taxon>Eukaryota</taxon>
        <taxon>Fungi</taxon>
        <taxon>Dikarya</taxon>
        <taxon>Basidiomycota</taxon>
        <taxon>Agaricomycotina</taxon>
        <taxon>Agaricomycetes</taxon>
        <taxon>Polyporales</taxon>
        <taxon>Fomitopsis</taxon>
    </lineage>
</organism>